<protein>
    <submittedName>
        <fullName evidence="2">Uncharacterized protein</fullName>
    </submittedName>
</protein>
<dbReference type="AlphaFoldDB" id="A0A5J4ZVQ1"/>
<sequence length="182" mass="20548">MPNVLSSCKLWEQPNYGNHRNSSLKFEIRTGMFNGSARPSFDKNKSLGRYVHVFILESKKPLDINIDIKTRGMKNRVRLIAPTVIVPVLLVLLSAILCYLRKRRIGLQGDGERRQEKDILREFVTPNEIMGLDGLENEGNRSHNLNVFGFVSIMAATNGFSKKSELGRGGFRLVYKGNLPEG</sequence>
<evidence type="ECO:0000256" key="1">
    <source>
        <dbReference type="SAM" id="Phobius"/>
    </source>
</evidence>
<dbReference type="Proteomes" id="UP000325577">
    <property type="component" value="Linkage Group LG5"/>
</dbReference>
<keyword evidence="3" id="KW-1185">Reference proteome</keyword>
<dbReference type="Gene3D" id="3.30.200.20">
    <property type="entry name" value="Phosphorylase Kinase, domain 1"/>
    <property type="match status" value="1"/>
</dbReference>
<name>A0A5J4ZVQ1_9ASTE</name>
<evidence type="ECO:0000313" key="2">
    <source>
        <dbReference type="EMBL" id="KAA8521217.1"/>
    </source>
</evidence>
<dbReference type="EMBL" id="CM018048">
    <property type="protein sequence ID" value="KAA8521217.1"/>
    <property type="molecule type" value="Genomic_DNA"/>
</dbReference>
<keyword evidence="1" id="KW-1133">Transmembrane helix</keyword>
<gene>
    <name evidence="2" type="ORF">F0562_011876</name>
</gene>
<accession>A0A5J4ZVQ1</accession>
<reference evidence="2 3" key="1">
    <citation type="submission" date="2019-09" db="EMBL/GenBank/DDBJ databases">
        <title>A chromosome-level genome assembly of the Chinese tupelo Nyssa sinensis.</title>
        <authorList>
            <person name="Yang X."/>
            <person name="Kang M."/>
            <person name="Yang Y."/>
            <person name="Xiong H."/>
            <person name="Wang M."/>
            <person name="Zhang Z."/>
            <person name="Wang Z."/>
            <person name="Wu H."/>
            <person name="Ma T."/>
            <person name="Liu J."/>
            <person name="Xi Z."/>
        </authorList>
    </citation>
    <scope>NUCLEOTIDE SEQUENCE [LARGE SCALE GENOMIC DNA]</scope>
    <source>
        <strain evidence="2">J267</strain>
        <tissue evidence="2">Leaf</tissue>
    </source>
</reference>
<evidence type="ECO:0000313" key="3">
    <source>
        <dbReference type="Proteomes" id="UP000325577"/>
    </source>
</evidence>
<proteinExistence type="predicted"/>
<feature type="transmembrane region" description="Helical" evidence="1">
    <location>
        <begin position="79"/>
        <end position="100"/>
    </location>
</feature>
<organism evidence="2 3">
    <name type="scientific">Nyssa sinensis</name>
    <dbReference type="NCBI Taxonomy" id="561372"/>
    <lineage>
        <taxon>Eukaryota</taxon>
        <taxon>Viridiplantae</taxon>
        <taxon>Streptophyta</taxon>
        <taxon>Embryophyta</taxon>
        <taxon>Tracheophyta</taxon>
        <taxon>Spermatophyta</taxon>
        <taxon>Magnoliopsida</taxon>
        <taxon>eudicotyledons</taxon>
        <taxon>Gunneridae</taxon>
        <taxon>Pentapetalae</taxon>
        <taxon>asterids</taxon>
        <taxon>Cornales</taxon>
        <taxon>Nyssaceae</taxon>
        <taxon>Nyssa</taxon>
    </lineage>
</organism>
<keyword evidence="1" id="KW-0472">Membrane</keyword>
<keyword evidence="1" id="KW-0812">Transmembrane</keyword>